<evidence type="ECO:0000256" key="2">
    <source>
        <dbReference type="SAM" id="Phobius"/>
    </source>
</evidence>
<organism evidence="3 4">
    <name type="scientific">Aspergillus novofumigatus (strain IBT 16806)</name>
    <dbReference type="NCBI Taxonomy" id="1392255"/>
    <lineage>
        <taxon>Eukaryota</taxon>
        <taxon>Fungi</taxon>
        <taxon>Dikarya</taxon>
        <taxon>Ascomycota</taxon>
        <taxon>Pezizomycotina</taxon>
        <taxon>Eurotiomycetes</taxon>
        <taxon>Eurotiomycetidae</taxon>
        <taxon>Eurotiales</taxon>
        <taxon>Aspergillaceae</taxon>
        <taxon>Aspergillus</taxon>
        <taxon>Aspergillus subgen. Fumigati</taxon>
    </lineage>
</organism>
<evidence type="ECO:0000313" key="3">
    <source>
        <dbReference type="EMBL" id="PKX92117.1"/>
    </source>
</evidence>
<keyword evidence="4" id="KW-1185">Reference proteome</keyword>
<evidence type="ECO:0000313" key="4">
    <source>
        <dbReference type="Proteomes" id="UP000234474"/>
    </source>
</evidence>
<dbReference type="AlphaFoldDB" id="A0A2I1C3A0"/>
<sequence>MARDDGSHVNNDRPSIVPAGGTREPIYAYVSEVSYACSHASTIFEGAAVFRRRSIICAVSTSDVLMPEFSLRTSMLDRLLAFGSEATLSYVLCMYLSQLYLIYSTFLGS</sequence>
<feature type="region of interest" description="Disordered" evidence="1">
    <location>
        <begin position="1"/>
        <end position="21"/>
    </location>
</feature>
<dbReference type="RefSeq" id="XP_024680712.1">
    <property type="nucleotide sequence ID" value="XM_024821490.1"/>
</dbReference>
<accession>A0A2I1C3A0</accession>
<reference evidence="4" key="1">
    <citation type="journal article" date="2018" name="Proc. Natl. Acad. Sci. U.S.A.">
        <title>Linking secondary metabolites to gene clusters through genome sequencing of six diverse Aspergillus species.</title>
        <authorList>
            <person name="Kaerboelling I."/>
            <person name="Vesth T.C."/>
            <person name="Frisvad J.C."/>
            <person name="Nybo J.L."/>
            <person name="Theobald S."/>
            <person name="Kuo A."/>
            <person name="Bowyer P."/>
            <person name="Matsuda Y."/>
            <person name="Mondo S."/>
            <person name="Lyhne E.K."/>
            <person name="Kogle M.E."/>
            <person name="Clum A."/>
            <person name="Lipzen A."/>
            <person name="Salamov A."/>
            <person name="Ngan C.Y."/>
            <person name="Daum C."/>
            <person name="Chiniquy J."/>
            <person name="Barry K."/>
            <person name="LaButti K."/>
            <person name="Haridas S."/>
            <person name="Simmons B.A."/>
            <person name="Magnuson J.K."/>
            <person name="Mortensen U.H."/>
            <person name="Larsen T.O."/>
            <person name="Grigoriev I.V."/>
            <person name="Baker S.E."/>
            <person name="Andersen M.R."/>
        </authorList>
    </citation>
    <scope>NUCLEOTIDE SEQUENCE [LARGE SCALE GENOMIC DNA]</scope>
    <source>
        <strain evidence="4">IBT 16806</strain>
    </source>
</reference>
<dbReference type="Proteomes" id="UP000234474">
    <property type="component" value="Unassembled WGS sequence"/>
</dbReference>
<dbReference type="VEuPathDB" id="FungiDB:P174DRAFT_260603"/>
<feature type="transmembrane region" description="Helical" evidence="2">
    <location>
        <begin position="79"/>
        <end position="103"/>
    </location>
</feature>
<evidence type="ECO:0000256" key="1">
    <source>
        <dbReference type="SAM" id="MobiDB-lite"/>
    </source>
</evidence>
<feature type="compositionally biased region" description="Basic and acidic residues" evidence="1">
    <location>
        <begin position="1"/>
        <end position="11"/>
    </location>
</feature>
<protein>
    <submittedName>
        <fullName evidence="3">Uncharacterized protein</fullName>
    </submittedName>
</protein>
<keyword evidence="2" id="KW-0812">Transmembrane</keyword>
<dbReference type="EMBL" id="MSZS01000006">
    <property type="protein sequence ID" value="PKX92117.1"/>
    <property type="molecule type" value="Genomic_DNA"/>
</dbReference>
<name>A0A2I1C3A0_ASPN1</name>
<proteinExistence type="predicted"/>
<dbReference type="GeneID" id="36528816"/>
<keyword evidence="2" id="KW-0472">Membrane</keyword>
<gene>
    <name evidence="3" type="ORF">P174DRAFT_260603</name>
</gene>
<keyword evidence="2" id="KW-1133">Transmembrane helix</keyword>
<comment type="caution">
    <text evidence="3">The sequence shown here is derived from an EMBL/GenBank/DDBJ whole genome shotgun (WGS) entry which is preliminary data.</text>
</comment>